<keyword evidence="5 8" id="KW-0339">Growth factor</keyword>
<dbReference type="GO" id="GO:0002062">
    <property type="term" value="P:chondrocyte differentiation"/>
    <property type="evidence" value="ECO:0007669"/>
    <property type="project" value="Ensembl"/>
</dbReference>
<dbReference type="GO" id="GO:0035137">
    <property type="term" value="P:hindlimb morphogenesis"/>
    <property type="evidence" value="ECO:0007669"/>
    <property type="project" value="Ensembl"/>
</dbReference>
<evidence type="ECO:0000256" key="7">
    <source>
        <dbReference type="ARBA" id="ARBA00023180"/>
    </source>
</evidence>
<dbReference type="Proteomes" id="UP000002279">
    <property type="component" value="Unplaced"/>
</dbReference>
<feature type="region of interest" description="Disordered" evidence="9">
    <location>
        <begin position="27"/>
        <end position="155"/>
    </location>
</feature>
<dbReference type="GO" id="GO:0040014">
    <property type="term" value="P:regulation of multicellular organism growth"/>
    <property type="evidence" value="ECO:0007669"/>
    <property type="project" value="Ensembl"/>
</dbReference>
<gene>
    <name evidence="12" type="primary">GDF5</name>
</gene>
<feature type="compositionally biased region" description="Pro residues" evidence="9">
    <location>
        <begin position="30"/>
        <end position="41"/>
    </location>
</feature>
<dbReference type="SUPFAM" id="SSF57501">
    <property type="entry name" value="Cystine-knot cytokines"/>
    <property type="match status" value="1"/>
</dbReference>
<dbReference type="InterPro" id="IPR017948">
    <property type="entry name" value="TGFb_CS"/>
</dbReference>
<reference evidence="12" key="1">
    <citation type="submission" date="2025-08" db="UniProtKB">
        <authorList>
            <consortium name="Ensembl"/>
        </authorList>
    </citation>
    <scope>IDENTIFICATION</scope>
    <source>
        <strain evidence="12">Glennie</strain>
    </source>
</reference>
<evidence type="ECO:0000256" key="8">
    <source>
        <dbReference type="RuleBase" id="RU000354"/>
    </source>
</evidence>
<dbReference type="GeneTree" id="ENSGT00940000160455"/>
<keyword evidence="4 10" id="KW-0732">Signal</keyword>
<dbReference type="GO" id="GO:0030326">
    <property type="term" value="P:embryonic limb morphogenesis"/>
    <property type="evidence" value="ECO:0007669"/>
    <property type="project" value="Ensembl"/>
</dbReference>
<keyword evidence="13" id="KW-1185">Reference proteome</keyword>
<dbReference type="GO" id="GO:0030513">
    <property type="term" value="P:positive regulation of BMP signaling pathway"/>
    <property type="evidence" value="ECO:0007669"/>
    <property type="project" value="Ensembl"/>
</dbReference>
<dbReference type="GO" id="GO:0060591">
    <property type="term" value="P:chondroblast differentiation"/>
    <property type="evidence" value="ECO:0007669"/>
    <property type="project" value="Ensembl"/>
</dbReference>
<dbReference type="GO" id="GO:0030509">
    <property type="term" value="P:BMP signaling pathway"/>
    <property type="evidence" value="ECO:0000318"/>
    <property type="project" value="GO_Central"/>
</dbReference>
<dbReference type="GO" id="GO:0042802">
    <property type="term" value="F:identical protein binding"/>
    <property type="evidence" value="ECO:0007669"/>
    <property type="project" value="Ensembl"/>
</dbReference>
<dbReference type="GO" id="GO:0060391">
    <property type="term" value="P:positive regulation of SMAD protein signal transduction"/>
    <property type="evidence" value="ECO:0007669"/>
    <property type="project" value="Ensembl"/>
</dbReference>
<dbReference type="Gene3D" id="2.60.120.970">
    <property type="match status" value="1"/>
</dbReference>
<evidence type="ECO:0000256" key="3">
    <source>
        <dbReference type="ARBA" id="ARBA00022525"/>
    </source>
</evidence>
<keyword evidence="6" id="KW-1015">Disulfide bond</keyword>
<evidence type="ECO:0000256" key="6">
    <source>
        <dbReference type="ARBA" id="ARBA00023157"/>
    </source>
</evidence>
<dbReference type="KEGG" id="oaa:114806015"/>
<dbReference type="OrthoDB" id="5987191at2759"/>
<feature type="signal peptide" evidence="10">
    <location>
        <begin position="1"/>
        <end position="19"/>
    </location>
</feature>
<name>A0A6I8NDM7_ORNAN</name>
<evidence type="ECO:0000256" key="5">
    <source>
        <dbReference type="ARBA" id="ARBA00023030"/>
    </source>
</evidence>
<dbReference type="FunFam" id="2.10.90.10:FF:000001">
    <property type="entry name" value="Bone morphogenetic protein 4"/>
    <property type="match status" value="1"/>
</dbReference>
<feature type="domain" description="TGF-beta family profile" evidence="11">
    <location>
        <begin position="363"/>
        <end position="486"/>
    </location>
</feature>
<dbReference type="PANTHER" id="PTHR11848">
    <property type="entry name" value="TGF-BETA FAMILY"/>
    <property type="match status" value="1"/>
</dbReference>
<dbReference type="InParanoid" id="A0A6I8NDM7"/>
<dbReference type="PANTHER" id="PTHR11848:SF44">
    <property type="entry name" value="GROWTH_DIFFERENTIATION FACTOR 5"/>
    <property type="match status" value="1"/>
</dbReference>
<organism evidence="12 13">
    <name type="scientific">Ornithorhynchus anatinus</name>
    <name type="common">Duckbill platypus</name>
    <dbReference type="NCBI Taxonomy" id="9258"/>
    <lineage>
        <taxon>Eukaryota</taxon>
        <taxon>Metazoa</taxon>
        <taxon>Chordata</taxon>
        <taxon>Craniata</taxon>
        <taxon>Vertebrata</taxon>
        <taxon>Euteleostomi</taxon>
        <taxon>Mammalia</taxon>
        <taxon>Monotremata</taxon>
        <taxon>Ornithorhynchidae</taxon>
        <taxon>Ornithorhynchus</taxon>
    </lineage>
</organism>
<sequence length="486" mass="51976">MRPPRLLTVLLWHLTWLDAHLLSGGLSAPKPGPGPPGPRPGPARADAEERGPPAGAGFRPGGHGPGGGGAAGARAQAGAARLPKKAPPRPGGADPKPGPAPAGGQAGAPGPPARGGKAPPKGASSPGPFPPKAAEGPGTPREPREPFRPPPVTPHEYMLSLYRTLSDAGRKGVNGSVKLEAGLANTITSFIDKGQDDRTASAVRKQRYVFDLGALERDGLLGAELRVLRRRPPGPRKPAAGGRAAQLRLSGCPGGRQAGPVLLDSRAAGPAEGPRWEVFDVRKLARSFKTATQLCLELEAVERGRPLDLRALGFGRAGRPVHERALFLVFGRTERRDLFFDEIKARSGQDDQTVYEYLFSQRRKRRAPLAARQGKRPGKSAKARCARKALHVNFKDMGWDDWIIAPLEYEAHHCDGLCEFPLRSHLEPTNHAVIQTLMNSMDPDATPPTCCVPTRLSPISILFIDSANNVVYKQYEDMVVEACGCR</sequence>
<dbReference type="Pfam" id="PF00688">
    <property type="entry name" value="TGFb_propeptide"/>
    <property type="match status" value="1"/>
</dbReference>
<dbReference type="InterPro" id="IPR015615">
    <property type="entry name" value="TGF-beta-rel"/>
</dbReference>
<dbReference type="GeneID" id="114806015"/>
<dbReference type="Gene3D" id="2.10.90.10">
    <property type="entry name" value="Cystine-knot cytokines"/>
    <property type="match status" value="1"/>
</dbReference>
<dbReference type="GO" id="GO:0032331">
    <property type="term" value="P:negative regulation of chondrocyte differentiation"/>
    <property type="evidence" value="ECO:0007669"/>
    <property type="project" value="Ensembl"/>
</dbReference>
<dbReference type="CTD" id="8200"/>
<dbReference type="Ensembl" id="ENSOANT00000064380.1">
    <property type="protein sequence ID" value="ENSOANP00000038824.1"/>
    <property type="gene ID" value="ENSOANG00000038918.1"/>
</dbReference>
<evidence type="ECO:0000259" key="11">
    <source>
        <dbReference type="PROSITE" id="PS51362"/>
    </source>
</evidence>
<feature type="compositionally biased region" description="Gly residues" evidence="9">
    <location>
        <begin position="58"/>
        <end position="71"/>
    </location>
</feature>
<accession>A0A6I8NDM7</accession>
<evidence type="ECO:0000256" key="10">
    <source>
        <dbReference type="SAM" id="SignalP"/>
    </source>
</evidence>
<dbReference type="GO" id="GO:0005125">
    <property type="term" value="F:cytokine activity"/>
    <property type="evidence" value="ECO:0000318"/>
    <property type="project" value="GO_Central"/>
</dbReference>
<evidence type="ECO:0000256" key="4">
    <source>
        <dbReference type="ARBA" id="ARBA00022729"/>
    </source>
</evidence>
<dbReference type="GO" id="GO:0097152">
    <property type="term" value="P:mesenchymal cell apoptotic process"/>
    <property type="evidence" value="ECO:0007669"/>
    <property type="project" value="Ensembl"/>
</dbReference>
<dbReference type="InterPro" id="IPR029034">
    <property type="entry name" value="Cystine-knot_cytokine"/>
</dbReference>
<keyword evidence="3" id="KW-0964">Secreted</keyword>
<comment type="similarity">
    <text evidence="2 8">Belongs to the TGF-beta family.</text>
</comment>
<dbReference type="GO" id="GO:0035136">
    <property type="term" value="P:forelimb morphogenesis"/>
    <property type="evidence" value="ECO:0007669"/>
    <property type="project" value="Ensembl"/>
</dbReference>
<protein>
    <submittedName>
        <fullName evidence="12">Growth differentiation factor 5</fullName>
    </submittedName>
</protein>
<feature type="compositionally biased region" description="Low complexity" evidence="9">
    <location>
        <begin position="114"/>
        <end position="123"/>
    </location>
</feature>
<dbReference type="InterPro" id="IPR001839">
    <property type="entry name" value="TGF-b_C"/>
</dbReference>
<evidence type="ECO:0000313" key="13">
    <source>
        <dbReference type="Proteomes" id="UP000002279"/>
    </source>
</evidence>
<dbReference type="AlphaFoldDB" id="A0A6I8NDM7"/>
<dbReference type="CDD" id="cd19399">
    <property type="entry name" value="TGF_beta_GDF5"/>
    <property type="match status" value="1"/>
</dbReference>
<dbReference type="InterPro" id="IPR001111">
    <property type="entry name" value="TGF-b_propeptide"/>
</dbReference>
<feature type="compositionally biased region" description="Low complexity" evidence="9">
    <location>
        <begin position="72"/>
        <end position="81"/>
    </location>
</feature>
<dbReference type="OMA" id="DTAKWEV"/>
<dbReference type="PROSITE" id="PS51362">
    <property type="entry name" value="TGF_BETA_2"/>
    <property type="match status" value="1"/>
</dbReference>
<reference evidence="12" key="2">
    <citation type="submission" date="2025-09" db="UniProtKB">
        <authorList>
            <consortium name="Ensembl"/>
        </authorList>
    </citation>
    <scope>IDENTIFICATION</scope>
    <source>
        <strain evidence="12">Glennie</strain>
    </source>
</reference>
<dbReference type="FunCoup" id="A0A6I8NDM7">
    <property type="interactions" value="524"/>
</dbReference>
<evidence type="ECO:0000256" key="1">
    <source>
        <dbReference type="ARBA" id="ARBA00004613"/>
    </source>
</evidence>
<dbReference type="PRINTS" id="PR00669">
    <property type="entry name" value="INHIBINA"/>
</dbReference>
<dbReference type="SMART" id="SM00204">
    <property type="entry name" value="TGFB"/>
    <property type="match status" value="1"/>
</dbReference>
<keyword evidence="7" id="KW-0325">Glycoprotein</keyword>
<dbReference type="RefSeq" id="XP_028904497.1">
    <property type="nucleotide sequence ID" value="XM_029048664.2"/>
</dbReference>
<evidence type="ECO:0000256" key="2">
    <source>
        <dbReference type="ARBA" id="ARBA00006656"/>
    </source>
</evidence>
<proteinExistence type="inferred from homology"/>
<dbReference type="Pfam" id="PF00019">
    <property type="entry name" value="TGF_beta"/>
    <property type="match status" value="1"/>
</dbReference>
<dbReference type="GO" id="GO:0008083">
    <property type="term" value="F:growth factor activity"/>
    <property type="evidence" value="ECO:0007669"/>
    <property type="project" value="UniProtKB-KW"/>
</dbReference>
<dbReference type="Bgee" id="ENSOANG00000038918">
    <property type="expression patterns" value="Expressed in adult mammalian kidney and 7 other cell types or tissues"/>
</dbReference>
<dbReference type="GO" id="GO:0005615">
    <property type="term" value="C:extracellular space"/>
    <property type="evidence" value="ECO:0000318"/>
    <property type="project" value="GO_Central"/>
</dbReference>
<dbReference type="GO" id="GO:0036122">
    <property type="term" value="F:BMP binding"/>
    <property type="evidence" value="ECO:0007669"/>
    <property type="project" value="Ensembl"/>
</dbReference>
<dbReference type="PROSITE" id="PS00250">
    <property type="entry name" value="TGF_BETA_1"/>
    <property type="match status" value="1"/>
</dbReference>
<comment type="subcellular location">
    <subcellularLocation>
        <location evidence="1">Secreted</location>
    </subcellularLocation>
</comment>
<evidence type="ECO:0000256" key="9">
    <source>
        <dbReference type="SAM" id="MobiDB-lite"/>
    </source>
</evidence>
<dbReference type="GO" id="GO:0050680">
    <property type="term" value="P:negative regulation of epithelial cell proliferation"/>
    <property type="evidence" value="ECO:0007669"/>
    <property type="project" value="Ensembl"/>
</dbReference>
<evidence type="ECO:0000313" key="12">
    <source>
        <dbReference type="Ensembl" id="ENSOANP00000038824.1"/>
    </source>
</evidence>
<dbReference type="GO" id="GO:0032332">
    <property type="term" value="P:positive regulation of chondrocyte differentiation"/>
    <property type="evidence" value="ECO:0007669"/>
    <property type="project" value="Ensembl"/>
</dbReference>
<dbReference type="GO" id="GO:2001054">
    <property type="term" value="P:negative regulation of mesenchymal cell apoptotic process"/>
    <property type="evidence" value="ECO:0007669"/>
    <property type="project" value="Ensembl"/>
</dbReference>
<feature type="chain" id="PRO_5026200884" evidence="10">
    <location>
        <begin position="20"/>
        <end position="486"/>
    </location>
</feature>